<evidence type="ECO:0000256" key="1">
    <source>
        <dbReference type="SAM" id="SignalP"/>
    </source>
</evidence>
<feature type="chain" id="PRO_5043999979" evidence="1">
    <location>
        <begin position="19"/>
        <end position="110"/>
    </location>
</feature>
<organism evidence="2 3">
    <name type="scientific">Caerostris darwini</name>
    <dbReference type="NCBI Taxonomy" id="1538125"/>
    <lineage>
        <taxon>Eukaryota</taxon>
        <taxon>Metazoa</taxon>
        <taxon>Ecdysozoa</taxon>
        <taxon>Arthropoda</taxon>
        <taxon>Chelicerata</taxon>
        <taxon>Arachnida</taxon>
        <taxon>Araneae</taxon>
        <taxon>Araneomorphae</taxon>
        <taxon>Entelegynae</taxon>
        <taxon>Araneoidea</taxon>
        <taxon>Araneidae</taxon>
        <taxon>Caerostris</taxon>
    </lineage>
</organism>
<name>A0AAV4X7I1_9ARAC</name>
<keyword evidence="3" id="KW-1185">Reference proteome</keyword>
<keyword evidence="1" id="KW-0732">Signal</keyword>
<feature type="signal peptide" evidence="1">
    <location>
        <begin position="1"/>
        <end position="18"/>
    </location>
</feature>
<protein>
    <submittedName>
        <fullName evidence="2">Uncharacterized protein</fullName>
    </submittedName>
</protein>
<gene>
    <name evidence="2" type="ORF">CDAR_554031</name>
</gene>
<dbReference type="EMBL" id="BPLQ01015703">
    <property type="protein sequence ID" value="GIY89926.1"/>
    <property type="molecule type" value="Genomic_DNA"/>
</dbReference>
<evidence type="ECO:0000313" key="2">
    <source>
        <dbReference type="EMBL" id="GIY89926.1"/>
    </source>
</evidence>
<proteinExistence type="predicted"/>
<accession>A0AAV4X7I1</accession>
<sequence length="110" mass="12007">MFGMSWLALVTLVCNVLITIHNLKTPHLHSSCLYLQENRDLCSIRAVVAYSGKDGWGFKRFANIQGRPDSSQMINEDPGRSCCSFSPCSGYSFVPGSSAESTPEQVLSSA</sequence>
<reference evidence="2 3" key="1">
    <citation type="submission" date="2021-06" db="EMBL/GenBank/DDBJ databases">
        <title>Caerostris darwini draft genome.</title>
        <authorList>
            <person name="Kono N."/>
            <person name="Arakawa K."/>
        </authorList>
    </citation>
    <scope>NUCLEOTIDE SEQUENCE [LARGE SCALE GENOMIC DNA]</scope>
</reference>
<evidence type="ECO:0000313" key="3">
    <source>
        <dbReference type="Proteomes" id="UP001054837"/>
    </source>
</evidence>
<dbReference type="Proteomes" id="UP001054837">
    <property type="component" value="Unassembled WGS sequence"/>
</dbReference>
<comment type="caution">
    <text evidence="2">The sequence shown here is derived from an EMBL/GenBank/DDBJ whole genome shotgun (WGS) entry which is preliminary data.</text>
</comment>
<dbReference type="AlphaFoldDB" id="A0AAV4X7I1"/>